<reference evidence="3" key="1">
    <citation type="submission" date="2016-06" db="UniProtKB">
        <authorList>
            <consortium name="WormBaseParasite"/>
        </authorList>
    </citation>
    <scope>IDENTIFICATION</scope>
</reference>
<gene>
    <name evidence="1" type="ORF">NOO_LOCUS13079</name>
</gene>
<protein>
    <submittedName>
        <fullName evidence="3">IS5/IS1182 family transposase</fullName>
    </submittedName>
</protein>
<evidence type="ECO:0000313" key="3">
    <source>
        <dbReference type="WBParaSite" id="nOo.2.0.1.t13079-RA"/>
    </source>
</evidence>
<dbReference type="AlphaFoldDB" id="A0A182EY24"/>
<evidence type="ECO:0000313" key="1">
    <source>
        <dbReference type="EMBL" id="VDN00512.1"/>
    </source>
</evidence>
<dbReference type="WBParaSite" id="nOo.2.0.1.t13079-RA">
    <property type="protein sequence ID" value="nOo.2.0.1.t13079-RA"/>
    <property type="gene ID" value="nOo.2.0.1.g13079"/>
</dbReference>
<organism evidence="3">
    <name type="scientific">Onchocerca ochengi</name>
    <name type="common">Filarial nematode worm</name>
    <dbReference type="NCBI Taxonomy" id="42157"/>
    <lineage>
        <taxon>Eukaryota</taxon>
        <taxon>Metazoa</taxon>
        <taxon>Ecdysozoa</taxon>
        <taxon>Nematoda</taxon>
        <taxon>Chromadorea</taxon>
        <taxon>Rhabditida</taxon>
        <taxon>Spirurina</taxon>
        <taxon>Spiruromorpha</taxon>
        <taxon>Filarioidea</taxon>
        <taxon>Onchocercidae</taxon>
        <taxon>Onchocerca</taxon>
    </lineage>
</organism>
<accession>A0A182EY24</accession>
<dbReference type="EMBL" id="UYRW01013394">
    <property type="protein sequence ID" value="VDN00512.1"/>
    <property type="molecule type" value="Genomic_DNA"/>
</dbReference>
<sequence length="27" mass="3219">RINSILSASNYYRIIAMFVCLHTNMMR</sequence>
<reference evidence="1 2" key="2">
    <citation type="submission" date="2018-08" db="EMBL/GenBank/DDBJ databases">
        <authorList>
            <person name="Laetsch R D."/>
            <person name="Stevens L."/>
            <person name="Kumar S."/>
            <person name="Blaxter L. M."/>
        </authorList>
    </citation>
    <scope>NUCLEOTIDE SEQUENCE [LARGE SCALE GENOMIC DNA]</scope>
</reference>
<evidence type="ECO:0000313" key="2">
    <source>
        <dbReference type="Proteomes" id="UP000271087"/>
    </source>
</evidence>
<keyword evidence="2" id="KW-1185">Reference proteome</keyword>
<name>A0A182EY24_ONCOC</name>
<dbReference type="Proteomes" id="UP000271087">
    <property type="component" value="Unassembled WGS sequence"/>
</dbReference>
<proteinExistence type="predicted"/>